<organism evidence="1 2">
    <name type="scientific">Yoonia maritima</name>
    <dbReference type="NCBI Taxonomy" id="1435347"/>
    <lineage>
        <taxon>Bacteria</taxon>
        <taxon>Pseudomonadati</taxon>
        <taxon>Pseudomonadota</taxon>
        <taxon>Alphaproteobacteria</taxon>
        <taxon>Rhodobacterales</taxon>
        <taxon>Paracoccaceae</taxon>
        <taxon>Yoonia</taxon>
    </lineage>
</organism>
<dbReference type="AlphaFoldDB" id="A0A2T0W1S1"/>
<evidence type="ECO:0000313" key="1">
    <source>
        <dbReference type="EMBL" id="PRY78952.1"/>
    </source>
</evidence>
<comment type="caution">
    <text evidence="1">The sequence shown here is derived from an EMBL/GenBank/DDBJ whole genome shotgun (WGS) entry which is preliminary data.</text>
</comment>
<name>A0A2T0W1S1_9RHOB</name>
<protein>
    <submittedName>
        <fullName evidence="1">Uncharacterized protein</fullName>
    </submittedName>
</protein>
<keyword evidence="2" id="KW-1185">Reference proteome</keyword>
<evidence type="ECO:0000313" key="2">
    <source>
        <dbReference type="Proteomes" id="UP000238007"/>
    </source>
</evidence>
<proteinExistence type="predicted"/>
<gene>
    <name evidence="1" type="ORF">CLV80_103282</name>
</gene>
<dbReference type="Proteomes" id="UP000238007">
    <property type="component" value="Unassembled WGS sequence"/>
</dbReference>
<accession>A0A2T0W1S1</accession>
<sequence length="155" mass="17967">MANQASPLKFAKRRTAKSQSTWSRHFQREKPIVIGCLKRCALIHIDLYVLCRLLHPRRKLTSQWLQIVSSISASNNGEKAQGSHYCPYLMTNWSLCIVSMKTWRVLIGRLKSYRPLLLRSAFCHPQFGPGLMTWQLPEPDDIQWLINIAPYSEVE</sequence>
<dbReference type="RefSeq" id="WP_133169758.1">
    <property type="nucleotide sequence ID" value="NZ_PVTP01000003.1"/>
</dbReference>
<reference evidence="1 2" key="1">
    <citation type="submission" date="2018-03" db="EMBL/GenBank/DDBJ databases">
        <title>Genomic Encyclopedia of Archaeal and Bacterial Type Strains, Phase II (KMG-II): from individual species to whole genera.</title>
        <authorList>
            <person name="Goeker M."/>
        </authorList>
    </citation>
    <scope>NUCLEOTIDE SEQUENCE [LARGE SCALE GENOMIC DNA]</scope>
    <source>
        <strain evidence="1 2">DSM 101533</strain>
    </source>
</reference>
<dbReference type="EMBL" id="PVTP01000003">
    <property type="protein sequence ID" value="PRY78952.1"/>
    <property type="molecule type" value="Genomic_DNA"/>
</dbReference>